<dbReference type="RefSeq" id="WP_345972599.1">
    <property type="nucleotide sequence ID" value="NZ_CP147920.1"/>
</dbReference>
<sequence length="270" mass="30092">MILAAAPLSGDGLFAGLEGVNALLSYRVKDSAQGLEARLRFPATAAVGVLGYEYRVEVGTLRFTVASAFASKKRTGDDTDWTDGNRTVFSQSDTTLDGYYALHADFLHSVSLNFAMGIDVFYEQWRLGWSHTRQTDYTDGTRTVLSGTSVRFTQHSGGVNLYGVFDATLFALSWRFRGGMSLARQYSRDDHLQRGFYTLSEGWMKGVLLGADVLLLRHAGSEVTAGFSYRRSEGDADMHYYYDYGPHYMTLPATFTTEITEASLMYQYAF</sequence>
<evidence type="ECO:0000313" key="1">
    <source>
        <dbReference type="EMBL" id="XAU14981.1"/>
    </source>
</evidence>
<accession>A0ABZ3H8X5</accession>
<gene>
    <name evidence="1" type="ORF">WCY31_12165</name>
</gene>
<dbReference type="Gene3D" id="2.40.128.90">
    <property type="entry name" value="OMPT-like"/>
    <property type="match status" value="1"/>
</dbReference>
<dbReference type="Proteomes" id="UP001447842">
    <property type="component" value="Chromosome"/>
</dbReference>
<evidence type="ECO:0008006" key="3">
    <source>
        <dbReference type="Google" id="ProtNLM"/>
    </source>
</evidence>
<evidence type="ECO:0000313" key="2">
    <source>
        <dbReference type="Proteomes" id="UP001447842"/>
    </source>
</evidence>
<proteinExistence type="predicted"/>
<dbReference type="InterPro" id="IPR053724">
    <property type="entry name" value="OMP_A26_sf"/>
</dbReference>
<name>A0ABZ3H8X5_9BACT</name>
<reference evidence="1 2" key="1">
    <citation type="submission" date="2024-03" db="EMBL/GenBank/DDBJ databases">
        <title>Sulfurimonas sp. HSL3-1.</title>
        <authorList>
            <person name="Wang S."/>
        </authorList>
    </citation>
    <scope>NUCLEOTIDE SEQUENCE [LARGE SCALE GENOMIC DNA]</scope>
    <source>
        <strain evidence="1 2">HSL3-1</strain>
    </source>
</reference>
<organism evidence="1 2">
    <name type="scientific">Sulfurimonas diazotrophicus</name>
    <dbReference type="NCBI Taxonomy" id="3131939"/>
    <lineage>
        <taxon>Bacteria</taxon>
        <taxon>Pseudomonadati</taxon>
        <taxon>Campylobacterota</taxon>
        <taxon>Epsilonproteobacteria</taxon>
        <taxon>Campylobacterales</taxon>
        <taxon>Sulfurimonadaceae</taxon>
        <taxon>Sulfurimonas</taxon>
    </lineage>
</organism>
<protein>
    <recommendedName>
        <fullName evidence="3">DUF3570 domain-containing protein</fullName>
    </recommendedName>
</protein>
<keyword evidence="2" id="KW-1185">Reference proteome</keyword>
<dbReference type="EMBL" id="CP147920">
    <property type="protein sequence ID" value="XAU14981.1"/>
    <property type="molecule type" value="Genomic_DNA"/>
</dbReference>